<accession>A0A6I9U8U1</accession>
<keyword evidence="2" id="KW-0813">Transport</keyword>
<feature type="transmembrane region" description="Helical" evidence="7">
    <location>
        <begin position="395"/>
        <end position="418"/>
    </location>
</feature>
<proteinExistence type="inferred from homology"/>
<feature type="transmembrane region" description="Helical" evidence="7">
    <location>
        <begin position="189"/>
        <end position="210"/>
    </location>
</feature>
<evidence type="ECO:0000256" key="7">
    <source>
        <dbReference type="SAM" id="Phobius"/>
    </source>
</evidence>
<evidence type="ECO:0000256" key="3">
    <source>
        <dbReference type="ARBA" id="ARBA00022692"/>
    </source>
</evidence>
<dbReference type="InterPro" id="IPR020846">
    <property type="entry name" value="MFS_dom"/>
</dbReference>
<name>A0A6I9U8U1_SESIN</name>
<organism evidence="9 12">
    <name type="scientific">Sesamum indicum</name>
    <name type="common">Oriental sesame</name>
    <name type="synonym">Sesamum orientale</name>
    <dbReference type="NCBI Taxonomy" id="4182"/>
    <lineage>
        <taxon>Eukaryota</taxon>
        <taxon>Viridiplantae</taxon>
        <taxon>Streptophyta</taxon>
        <taxon>Embryophyta</taxon>
        <taxon>Tracheophyta</taxon>
        <taxon>Spermatophyta</taxon>
        <taxon>Magnoliopsida</taxon>
        <taxon>eudicotyledons</taxon>
        <taxon>Gunneridae</taxon>
        <taxon>Pentapetalae</taxon>
        <taxon>asterids</taxon>
        <taxon>lamiids</taxon>
        <taxon>Lamiales</taxon>
        <taxon>Pedaliaceae</taxon>
        <taxon>Sesamum</taxon>
    </lineage>
</organism>
<protein>
    <submittedName>
        <fullName evidence="10 11">Organic cation/carnitine transporter 7 isoform X1</fullName>
    </submittedName>
</protein>
<dbReference type="InterPro" id="IPR005828">
    <property type="entry name" value="MFS_sugar_transport-like"/>
</dbReference>
<feature type="transmembrane region" description="Helical" evidence="7">
    <location>
        <begin position="459"/>
        <end position="479"/>
    </location>
</feature>
<dbReference type="PANTHER" id="PTHR23511">
    <property type="entry name" value="SYNAPTIC VESICLE GLYCOPROTEIN 2"/>
    <property type="match status" value="1"/>
</dbReference>
<evidence type="ECO:0000313" key="12">
    <source>
        <dbReference type="RefSeq" id="XP_011093919.1"/>
    </source>
</evidence>
<dbReference type="SUPFAM" id="SSF103473">
    <property type="entry name" value="MFS general substrate transporter"/>
    <property type="match status" value="1"/>
</dbReference>
<dbReference type="RefSeq" id="XP_011093916.1">
    <property type="nucleotide sequence ID" value="XM_011095614.2"/>
</dbReference>
<dbReference type="GO" id="GO:0016020">
    <property type="term" value="C:membrane"/>
    <property type="evidence" value="ECO:0007669"/>
    <property type="project" value="UniProtKB-SubCell"/>
</dbReference>
<feature type="domain" description="Major facilitator superfamily (MFS) profile" evidence="8">
    <location>
        <begin position="38"/>
        <end position="484"/>
    </location>
</feature>
<dbReference type="Pfam" id="PF00083">
    <property type="entry name" value="Sugar_tr"/>
    <property type="match status" value="1"/>
</dbReference>
<dbReference type="PANTHER" id="PTHR23511:SF44">
    <property type="entry name" value="MAJOR FACILITATOR, SUGAR TRANSPORTER, MAJOR FACILITATOR SUPERFAMILY"/>
    <property type="match status" value="1"/>
</dbReference>
<dbReference type="PROSITE" id="PS50850">
    <property type="entry name" value="MFS"/>
    <property type="match status" value="1"/>
</dbReference>
<evidence type="ECO:0000259" key="8">
    <source>
        <dbReference type="PROSITE" id="PS50850"/>
    </source>
</evidence>
<evidence type="ECO:0000256" key="4">
    <source>
        <dbReference type="ARBA" id="ARBA00022989"/>
    </source>
</evidence>
<dbReference type="KEGG" id="sind:105173743"/>
<keyword evidence="4 7" id="KW-1133">Transmembrane helix</keyword>
<comment type="similarity">
    <text evidence="6">Belongs to the major facilitator superfamily. Phosphate:H(+) symporter (TC 2.A.1.9) family.</text>
</comment>
<dbReference type="RefSeq" id="XP_011093919.1">
    <property type="nucleotide sequence ID" value="XM_011095617.2"/>
</dbReference>
<feature type="transmembrane region" description="Helical" evidence="7">
    <location>
        <begin position="430"/>
        <end position="453"/>
    </location>
</feature>
<feature type="transmembrane region" description="Helical" evidence="7">
    <location>
        <begin position="36"/>
        <end position="56"/>
    </location>
</feature>
<feature type="transmembrane region" description="Helical" evidence="7">
    <location>
        <begin position="103"/>
        <end position="122"/>
    </location>
</feature>
<keyword evidence="9" id="KW-1185">Reference proteome</keyword>
<dbReference type="GeneID" id="105173743"/>
<evidence type="ECO:0000313" key="9">
    <source>
        <dbReference type="Proteomes" id="UP000504604"/>
    </source>
</evidence>
<gene>
    <name evidence="10 11 12" type="primary">LOC105173743</name>
</gene>
<dbReference type="InterPro" id="IPR005829">
    <property type="entry name" value="Sugar_transporter_CS"/>
</dbReference>
<feature type="transmembrane region" description="Helical" evidence="7">
    <location>
        <begin position="128"/>
        <end position="148"/>
    </location>
</feature>
<evidence type="ECO:0000256" key="2">
    <source>
        <dbReference type="ARBA" id="ARBA00022448"/>
    </source>
</evidence>
<comment type="subcellular location">
    <subcellularLocation>
        <location evidence="1">Membrane</location>
        <topology evidence="1">Multi-pass membrane protein</topology>
    </subcellularLocation>
</comment>
<reference evidence="10 11" key="1">
    <citation type="submission" date="2025-04" db="UniProtKB">
        <authorList>
            <consortium name="RefSeq"/>
        </authorList>
    </citation>
    <scope>IDENTIFICATION</scope>
</reference>
<feature type="transmembrane region" description="Helical" evidence="7">
    <location>
        <begin position="281"/>
        <end position="303"/>
    </location>
</feature>
<feature type="transmembrane region" description="Helical" evidence="7">
    <location>
        <begin position="371"/>
        <end position="389"/>
    </location>
</feature>
<dbReference type="OrthoDB" id="4139357at2759"/>
<evidence type="ECO:0000313" key="10">
    <source>
        <dbReference type="RefSeq" id="XP_011093916.1"/>
    </source>
</evidence>
<dbReference type="RefSeq" id="XP_011093917.1">
    <property type="nucleotide sequence ID" value="XM_011095615.2"/>
</dbReference>
<dbReference type="AlphaFoldDB" id="A0A6I9U8U1"/>
<feature type="transmembrane region" description="Helical" evidence="7">
    <location>
        <begin position="76"/>
        <end position="96"/>
    </location>
</feature>
<dbReference type="InterPro" id="IPR036259">
    <property type="entry name" value="MFS_trans_sf"/>
</dbReference>
<keyword evidence="3 7" id="KW-0812">Transmembrane</keyword>
<dbReference type="PROSITE" id="PS00216">
    <property type="entry name" value="SUGAR_TRANSPORT_1"/>
    <property type="match status" value="1"/>
</dbReference>
<evidence type="ECO:0000256" key="1">
    <source>
        <dbReference type="ARBA" id="ARBA00004141"/>
    </source>
</evidence>
<evidence type="ECO:0000256" key="5">
    <source>
        <dbReference type="ARBA" id="ARBA00023136"/>
    </source>
</evidence>
<dbReference type="FunFam" id="1.20.1250.20:FF:000232">
    <property type="entry name" value="Organic cation/carnitine transporter 7"/>
    <property type="match status" value="1"/>
</dbReference>
<evidence type="ECO:0000256" key="6">
    <source>
        <dbReference type="ARBA" id="ARBA00044504"/>
    </source>
</evidence>
<keyword evidence="5 7" id="KW-0472">Membrane</keyword>
<feature type="transmembrane region" description="Helical" evidence="7">
    <location>
        <begin position="342"/>
        <end position="364"/>
    </location>
</feature>
<dbReference type="Gene3D" id="1.20.1250.20">
    <property type="entry name" value="MFS general substrate transporter like domains"/>
    <property type="match status" value="1"/>
</dbReference>
<sequence>MNRAVMNSGQVMDYDRELVYTMDEALTMVGFGKFQALVLAYAGLGSMADAMELMILSFIGPSVRSEWGLSSRQESLITTVVFAGMLIGSYASGLISDNYGRRMGLLSIAAATSIFAVLSAFSPNYISLIIFRMVVGVGLGGGPVYSSWFLEFVPVRNRGVWMVVFATFSTIGTIFEASLAWIVMPRLGWRWLLALSSVPCLAAFILYFFTEESPRYLYAKGSIADAQHVLKKMATINETQLPSGVLVSDQISELDEELTTPEGTSLLSTIKNKNSSPKRGIFSFFTLLSSSLIKTTLLLWIVYLTNSFLYYGVVLMTSEFSSSQSKCGALVLHSKQPTDTSLYRNVFITSFAELPGLILSAILVDKVGRKISMVLMYSFGFISLLPLMFHQNELLTTSLLFGARMCFIGNFKIAGIYCPEIYPTSVRTTGAGVAAAVGKIGGMICPLVAVELVSGCHRMAAIASFEVVMVLSAICVLLFKVETKGMELHDTGCA</sequence>
<feature type="transmembrane region" description="Helical" evidence="7">
    <location>
        <begin position="160"/>
        <end position="183"/>
    </location>
</feature>
<dbReference type="GO" id="GO:0022857">
    <property type="term" value="F:transmembrane transporter activity"/>
    <property type="evidence" value="ECO:0007669"/>
    <property type="project" value="InterPro"/>
</dbReference>
<evidence type="ECO:0000313" key="11">
    <source>
        <dbReference type="RefSeq" id="XP_011093917.1"/>
    </source>
</evidence>
<dbReference type="Proteomes" id="UP000504604">
    <property type="component" value="Linkage group LG11"/>
</dbReference>